<accession>Q5NQJ5</accession>
<evidence type="ECO:0000313" key="2">
    <source>
        <dbReference type="Proteomes" id="UP000001173"/>
    </source>
</evidence>
<dbReference type="EMBL" id="AE008692">
    <property type="protein sequence ID" value="AAV89009.1"/>
    <property type="molecule type" value="Genomic_DNA"/>
</dbReference>
<dbReference type="KEGG" id="zmo:ZMO0385"/>
<sequence>MILCIFTENAGNFGRNISVFFVHGSNADTSAARESDDIV</sequence>
<protein>
    <submittedName>
        <fullName evidence="1">Uncharacterized protein</fullName>
    </submittedName>
</protein>
<dbReference type="HOGENOM" id="CLU_3319765_0_0_5"/>
<dbReference type="AlphaFoldDB" id="Q5NQJ5"/>
<dbReference type="STRING" id="264203.ZMO0385"/>
<organism evidence="1 2">
    <name type="scientific">Zymomonas mobilis subsp. mobilis (strain ATCC 31821 / ZM4 / CP4)</name>
    <dbReference type="NCBI Taxonomy" id="264203"/>
    <lineage>
        <taxon>Bacteria</taxon>
        <taxon>Pseudomonadati</taxon>
        <taxon>Pseudomonadota</taxon>
        <taxon>Alphaproteobacteria</taxon>
        <taxon>Sphingomonadales</taxon>
        <taxon>Zymomonadaceae</taxon>
        <taxon>Zymomonas</taxon>
    </lineage>
</organism>
<keyword evidence="2" id="KW-1185">Reference proteome</keyword>
<dbReference type="Proteomes" id="UP000001173">
    <property type="component" value="Chromosome"/>
</dbReference>
<proteinExistence type="predicted"/>
<evidence type="ECO:0000313" key="1">
    <source>
        <dbReference type="EMBL" id="AAV89009.1"/>
    </source>
</evidence>
<reference evidence="1 2" key="2">
    <citation type="journal article" date="2009" name="Nat. Biotechnol.">
        <title>Improved genome annotation for Zymomonas mobilis.</title>
        <authorList>
            <person name="Yang S."/>
            <person name="Pappas K.M."/>
            <person name="Hauser L.J."/>
            <person name="Land M.L."/>
            <person name="Chen G.L."/>
            <person name="Hurst G.B."/>
            <person name="Pan C."/>
            <person name="Kouvelis V.N."/>
            <person name="Typas M.A."/>
            <person name="Pelletier D.A."/>
            <person name="Klingeman D.M."/>
            <person name="Chang Y.J."/>
            <person name="Samatova N.F."/>
            <person name="Brown S.D."/>
        </authorList>
    </citation>
    <scope>NUCLEOTIDE SEQUENCE [LARGE SCALE GENOMIC DNA]</scope>
    <source>
        <strain evidence="2">ATCC 31821 / ZM4 / CP4</strain>
    </source>
</reference>
<name>Q5NQJ5_ZYMMO</name>
<reference evidence="1 2" key="1">
    <citation type="journal article" date="2005" name="Nat. Biotechnol.">
        <title>The genome sequence of the ethanologenic bacterium Zymomonas mobilis ZM4.</title>
        <authorList>
            <person name="Seo J.S."/>
            <person name="Chong H."/>
            <person name="Park H.S."/>
            <person name="Yoon K.O."/>
            <person name="Jung C."/>
            <person name="Kim J.J."/>
            <person name="Hong J.H."/>
            <person name="Kim H."/>
            <person name="Kim J.H."/>
            <person name="Kil J.I."/>
            <person name="Park C.J."/>
            <person name="Oh H.M."/>
            <person name="Lee J.S."/>
            <person name="Jin S.J."/>
            <person name="Um H.W."/>
            <person name="Lee H.J."/>
            <person name="Oh S.J."/>
            <person name="Kim J.Y."/>
            <person name="Kang H.L."/>
            <person name="Lee S.Y."/>
            <person name="Lee K.J."/>
            <person name="Kang H.S."/>
        </authorList>
    </citation>
    <scope>NUCLEOTIDE SEQUENCE [LARGE SCALE GENOMIC DNA]</scope>
    <source>
        <strain evidence="2">ATCC 31821 / ZM4 / CP4</strain>
    </source>
</reference>
<gene>
    <name evidence="1" type="ordered locus">ZMO0385</name>
</gene>